<dbReference type="InterPro" id="IPR006145">
    <property type="entry name" value="PsdUridine_synth_RsuA/RluA"/>
</dbReference>
<dbReference type="InterPro" id="IPR020103">
    <property type="entry name" value="PsdUridine_synth_cat_dom_sf"/>
</dbReference>
<evidence type="ECO:0000256" key="1">
    <source>
        <dbReference type="ARBA" id="ARBA00008348"/>
    </source>
</evidence>
<dbReference type="Pfam" id="PF01479">
    <property type="entry name" value="S4"/>
    <property type="match status" value="1"/>
</dbReference>
<dbReference type="FunFam" id="3.10.290.10:FF:000003">
    <property type="entry name" value="Pseudouridine synthase"/>
    <property type="match status" value="1"/>
</dbReference>
<evidence type="ECO:0000256" key="8">
    <source>
        <dbReference type="RuleBase" id="RU003887"/>
    </source>
</evidence>
<dbReference type="EC" id="5.4.99.-" evidence="8"/>
<evidence type="ECO:0000256" key="7">
    <source>
        <dbReference type="PROSITE-ProRule" id="PRU00182"/>
    </source>
</evidence>
<dbReference type="Pfam" id="PF00849">
    <property type="entry name" value="PseudoU_synth_2"/>
    <property type="match status" value="1"/>
</dbReference>
<dbReference type="Gene3D" id="3.30.70.580">
    <property type="entry name" value="Pseudouridine synthase I, catalytic domain, N-terminal subdomain"/>
    <property type="match status" value="1"/>
</dbReference>
<dbReference type="InterPro" id="IPR036986">
    <property type="entry name" value="S4_RNA-bd_sf"/>
</dbReference>
<dbReference type="STRING" id="40754.THII_0973"/>
<keyword evidence="4 8" id="KW-0413">Isomerase</keyword>
<dbReference type="GO" id="GO:0160139">
    <property type="term" value="F:23S rRNA pseudouridine(2605) synthase activity"/>
    <property type="evidence" value="ECO:0007669"/>
    <property type="project" value="UniProtKB-EC"/>
</dbReference>
<dbReference type="KEGG" id="tig:THII_0973"/>
<dbReference type="HOGENOM" id="CLU_024979_1_1_6"/>
<feature type="domain" description="RNA-binding S4" evidence="9">
    <location>
        <begin position="15"/>
        <end position="76"/>
    </location>
</feature>
<dbReference type="FunFam" id="3.30.70.1560:FF:000001">
    <property type="entry name" value="Pseudouridine synthase"/>
    <property type="match status" value="1"/>
</dbReference>
<accession>A0A090AJX5</accession>
<dbReference type="InterPro" id="IPR050343">
    <property type="entry name" value="RsuA_PseudoU_synthase"/>
</dbReference>
<dbReference type="CDD" id="cd02556">
    <property type="entry name" value="PseudoU_synth_RluB"/>
    <property type="match status" value="1"/>
</dbReference>
<evidence type="ECO:0000256" key="2">
    <source>
        <dbReference type="ARBA" id="ARBA00022552"/>
    </source>
</evidence>
<protein>
    <recommendedName>
        <fullName evidence="8">Pseudouridine synthase</fullName>
        <ecNumber evidence="8">5.4.99.-</ecNumber>
    </recommendedName>
</protein>
<dbReference type="SUPFAM" id="SSF55174">
    <property type="entry name" value="Alpha-L RNA-binding motif"/>
    <property type="match status" value="1"/>
</dbReference>
<keyword evidence="3 7" id="KW-0694">RNA-binding</keyword>
<dbReference type="PANTHER" id="PTHR47683">
    <property type="entry name" value="PSEUDOURIDINE SYNTHASE FAMILY PROTEIN-RELATED"/>
    <property type="match status" value="1"/>
</dbReference>
<evidence type="ECO:0000313" key="11">
    <source>
        <dbReference type="Proteomes" id="UP000031623"/>
    </source>
</evidence>
<dbReference type="PROSITE" id="PS50889">
    <property type="entry name" value="S4"/>
    <property type="match status" value="1"/>
</dbReference>
<keyword evidence="2" id="KW-0698">rRNA processing</keyword>
<dbReference type="InterPro" id="IPR020094">
    <property type="entry name" value="TruA/RsuA/RluB/E/F_N"/>
</dbReference>
<evidence type="ECO:0000259" key="9">
    <source>
        <dbReference type="SMART" id="SM00363"/>
    </source>
</evidence>
<dbReference type="Gene3D" id="3.10.290.10">
    <property type="entry name" value="RNA-binding S4 domain"/>
    <property type="match status" value="1"/>
</dbReference>
<dbReference type="PROSITE" id="PS01149">
    <property type="entry name" value="PSI_RSU"/>
    <property type="match status" value="1"/>
</dbReference>
<sequence length="260" mass="29559">MNRKPTTTLASPTTEKLQKVLARIGLGSRRQIEDWIRQGRVKINRQIATIGDRISSADEIWLDGRKLNRFHLQAPPQQILCYHKPIGEVCTRHDPDGRPTLFDNLPHLRHGRWVTIGRLDLNTAGLVLLTTDGELAHRLMHPSYVIEREYAVRILGKIDDTILKNLQEGVLLEDGRARFNRIIDAGGLGANHWYHVTLSEGRKHEVKRLWESQGLIVSRLIRIRFGPIVLPKGLRAGHAVELDQPGKKALLQMVNLPKTQ</sequence>
<dbReference type="CDD" id="cd00165">
    <property type="entry name" value="S4"/>
    <property type="match status" value="1"/>
</dbReference>
<dbReference type="SUPFAM" id="SSF55120">
    <property type="entry name" value="Pseudouridine synthase"/>
    <property type="match status" value="1"/>
</dbReference>
<dbReference type="GO" id="GO:0003723">
    <property type="term" value="F:RNA binding"/>
    <property type="evidence" value="ECO:0007669"/>
    <property type="project" value="UniProtKB-KW"/>
</dbReference>
<keyword evidence="11" id="KW-1185">Reference proteome</keyword>
<comment type="function">
    <text evidence="6">Responsible for synthesis of pseudouridine from uracil-2605 in 23S ribosomal RNA.</text>
</comment>
<dbReference type="Gene3D" id="3.30.70.1560">
    <property type="entry name" value="Alpha-L RNA-binding motif"/>
    <property type="match status" value="1"/>
</dbReference>
<dbReference type="InterPro" id="IPR000748">
    <property type="entry name" value="PsdUridine_synth_RsuA/RluB/E/F"/>
</dbReference>
<evidence type="ECO:0000313" key="10">
    <source>
        <dbReference type="EMBL" id="BAP55270.1"/>
    </source>
</evidence>
<gene>
    <name evidence="10" type="ORF">THII_0973</name>
</gene>
<dbReference type="GO" id="GO:0005829">
    <property type="term" value="C:cytosol"/>
    <property type="evidence" value="ECO:0007669"/>
    <property type="project" value="UniProtKB-ARBA"/>
</dbReference>
<dbReference type="FunFam" id="3.30.70.580:FF:000009">
    <property type="entry name" value="Pseudouridine synthase"/>
    <property type="match status" value="1"/>
</dbReference>
<dbReference type="EMBL" id="AP014633">
    <property type="protein sequence ID" value="BAP55270.1"/>
    <property type="molecule type" value="Genomic_DNA"/>
</dbReference>
<evidence type="ECO:0000256" key="3">
    <source>
        <dbReference type="ARBA" id="ARBA00022884"/>
    </source>
</evidence>
<dbReference type="InterPro" id="IPR018496">
    <property type="entry name" value="PsdUridine_synth_RsuA/RluB_CS"/>
</dbReference>
<reference evidence="10 11" key="1">
    <citation type="journal article" date="2014" name="ISME J.">
        <title>Ecophysiology of Thioploca ingrica as revealed by the complete genome sequence supplemented with proteomic evidence.</title>
        <authorList>
            <person name="Kojima H."/>
            <person name="Ogura Y."/>
            <person name="Yamamoto N."/>
            <person name="Togashi T."/>
            <person name="Mori H."/>
            <person name="Watanabe T."/>
            <person name="Nemoto F."/>
            <person name="Kurokawa K."/>
            <person name="Hayashi T."/>
            <person name="Fukui M."/>
        </authorList>
    </citation>
    <scope>NUCLEOTIDE SEQUENCE [LARGE SCALE GENOMIC DNA]</scope>
</reference>
<dbReference type="InterPro" id="IPR002942">
    <property type="entry name" value="S4_RNA-bd"/>
</dbReference>
<evidence type="ECO:0000256" key="5">
    <source>
        <dbReference type="ARBA" id="ARBA00036944"/>
    </source>
</evidence>
<organism evidence="10 11">
    <name type="scientific">Thioploca ingrica</name>
    <dbReference type="NCBI Taxonomy" id="40754"/>
    <lineage>
        <taxon>Bacteria</taxon>
        <taxon>Pseudomonadati</taxon>
        <taxon>Pseudomonadota</taxon>
        <taxon>Gammaproteobacteria</taxon>
        <taxon>Thiotrichales</taxon>
        <taxon>Thiotrichaceae</taxon>
        <taxon>Thioploca</taxon>
    </lineage>
</organism>
<dbReference type="NCBIfam" id="TIGR00093">
    <property type="entry name" value="pseudouridine synthase"/>
    <property type="match status" value="1"/>
</dbReference>
<proteinExistence type="inferred from homology"/>
<comment type="catalytic activity">
    <reaction evidence="5">
        <text>uridine(2605) in 23S rRNA = pseudouridine(2605) in 23S rRNA</text>
        <dbReference type="Rhea" id="RHEA:42520"/>
        <dbReference type="Rhea" id="RHEA-COMP:10095"/>
        <dbReference type="Rhea" id="RHEA-COMP:10096"/>
        <dbReference type="ChEBI" id="CHEBI:65314"/>
        <dbReference type="ChEBI" id="CHEBI:65315"/>
        <dbReference type="EC" id="5.4.99.22"/>
    </reaction>
</comment>
<evidence type="ECO:0000256" key="4">
    <source>
        <dbReference type="ARBA" id="ARBA00023235"/>
    </source>
</evidence>
<dbReference type="AlphaFoldDB" id="A0A090AJX5"/>
<evidence type="ECO:0000256" key="6">
    <source>
        <dbReference type="ARBA" id="ARBA00037383"/>
    </source>
</evidence>
<name>A0A090AJX5_9GAMM</name>
<dbReference type="PANTHER" id="PTHR47683:SF3">
    <property type="entry name" value="RIBOSOMAL LARGE SUBUNIT PSEUDOURIDINE SYNTHASE B"/>
    <property type="match status" value="1"/>
</dbReference>
<dbReference type="GO" id="GO:0000455">
    <property type="term" value="P:enzyme-directed rRNA pseudouridine synthesis"/>
    <property type="evidence" value="ECO:0007669"/>
    <property type="project" value="UniProtKB-ARBA"/>
</dbReference>
<dbReference type="NCBIfam" id="NF007976">
    <property type="entry name" value="PRK10700.1"/>
    <property type="match status" value="1"/>
</dbReference>
<dbReference type="Proteomes" id="UP000031623">
    <property type="component" value="Chromosome"/>
</dbReference>
<dbReference type="InterPro" id="IPR042092">
    <property type="entry name" value="PsdUridine_s_RsuA/RluB/E/F_cat"/>
</dbReference>
<dbReference type="SMART" id="SM00363">
    <property type="entry name" value="S4"/>
    <property type="match status" value="1"/>
</dbReference>
<comment type="similarity">
    <text evidence="1 8">Belongs to the pseudouridine synthase RsuA family.</text>
</comment>
<dbReference type="OrthoDB" id="9807213at2"/>